<dbReference type="EMBL" id="JJQU01000021">
    <property type="protein sequence ID" value="KKH90538.1"/>
    <property type="molecule type" value="Genomic_DNA"/>
</dbReference>
<dbReference type="Proteomes" id="UP000034152">
    <property type="component" value="Unassembled WGS sequence"/>
</dbReference>
<dbReference type="RefSeq" id="WP_048048064.1">
    <property type="nucleotide sequence ID" value="NZ_AP019780.1"/>
</dbReference>
<evidence type="ECO:0000313" key="1">
    <source>
        <dbReference type="EMBL" id="KKG06265.1"/>
    </source>
</evidence>
<dbReference type="Proteomes" id="UP000034578">
    <property type="component" value="Unassembled WGS sequence"/>
</dbReference>
<sequence length="84" mass="9496">MDIINIEELYLKGKKQSGLTGVVPEEVDKLVLKLFDDAYYQGLQGLSLEEYIGALIIAGICVTVPEEQWKYTIPVVNEFVYNNL</sequence>
<name>A0A0F8RSU4_METMZ</name>
<proteinExistence type="predicted"/>
<accession>A0A0F8RSU4</accession>
<evidence type="ECO:0000313" key="4">
    <source>
        <dbReference type="Proteomes" id="UP000034578"/>
    </source>
</evidence>
<evidence type="ECO:0000313" key="3">
    <source>
        <dbReference type="Proteomes" id="UP000034152"/>
    </source>
</evidence>
<evidence type="ECO:0000313" key="2">
    <source>
        <dbReference type="EMBL" id="KKH90538.1"/>
    </source>
</evidence>
<dbReference type="AlphaFoldDB" id="A0A0F8RSU4"/>
<dbReference type="PATRIC" id="fig|2209.56.peg.3160"/>
<reference evidence="3 4" key="1">
    <citation type="journal article" date="2015" name="ISME J.">
        <title>Genomic and phenotypic differentiation among Methanosarcina mazei populations from Columbia River sediment.</title>
        <authorList>
            <person name="Youngblut N.D."/>
            <person name="Wirth J.S."/>
            <person name="Henriksen J.R."/>
            <person name="Smith M."/>
            <person name="Simon H."/>
            <person name="Metcalf W.W."/>
            <person name="Whitaker R.J."/>
        </authorList>
    </citation>
    <scope>NUCLEOTIDE SEQUENCE [LARGE SCALE GENOMIC DNA]</scope>
    <source>
        <strain evidence="2 3">1.H.M.2.1</strain>
        <strain evidence="1 4">2.F.A.2.4</strain>
    </source>
</reference>
<gene>
    <name evidence="1" type="ORF">DU47_13600</name>
    <name evidence="2" type="ORF">DU80_14645</name>
</gene>
<protein>
    <submittedName>
        <fullName evidence="2">Uncharacterized protein</fullName>
    </submittedName>
</protein>
<dbReference type="EMBL" id="JJOS01000012">
    <property type="protein sequence ID" value="KKG06265.1"/>
    <property type="molecule type" value="Genomic_DNA"/>
</dbReference>
<keyword evidence="4" id="KW-1185">Reference proteome</keyword>
<comment type="caution">
    <text evidence="2">The sequence shown here is derived from an EMBL/GenBank/DDBJ whole genome shotgun (WGS) entry which is preliminary data.</text>
</comment>
<organism evidence="2 3">
    <name type="scientific">Methanosarcina mazei</name>
    <name type="common">Methanosarcina frisia</name>
    <dbReference type="NCBI Taxonomy" id="2209"/>
    <lineage>
        <taxon>Archaea</taxon>
        <taxon>Methanobacteriati</taxon>
        <taxon>Methanobacteriota</taxon>
        <taxon>Stenosarchaea group</taxon>
        <taxon>Methanomicrobia</taxon>
        <taxon>Methanosarcinales</taxon>
        <taxon>Methanosarcinaceae</taxon>
        <taxon>Methanosarcina</taxon>
    </lineage>
</organism>
<dbReference type="GeneID" id="97802316"/>